<gene>
    <name evidence="2" type="ORF">GCM10011390_46410</name>
</gene>
<dbReference type="Pfam" id="PF06823">
    <property type="entry name" value="DUF1236"/>
    <property type="match status" value="1"/>
</dbReference>
<feature type="chain" id="PRO_5037939699" description="DUF1236 domain-containing protein" evidence="1">
    <location>
        <begin position="24"/>
        <end position="102"/>
    </location>
</feature>
<dbReference type="AlphaFoldDB" id="A0A917EBQ1"/>
<evidence type="ECO:0000313" key="3">
    <source>
        <dbReference type="Proteomes" id="UP000644699"/>
    </source>
</evidence>
<name>A0A917EBQ1_9HYPH</name>
<organism evidence="2 3">
    <name type="scientific">Aureimonas endophytica</name>
    <dbReference type="NCBI Taxonomy" id="2027858"/>
    <lineage>
        <taxon>Bacteria</taxon>
        <taxon>Pseudomonadati</taxon>
        <taxon>Pseudomonadota</taxon>
        <taxon>Alphaproteobacteria</taxon>
        <taxon>Hyphomicrobiales</taxon>
        <taxon>Aurantimonadaceae</taxon>
        <taxon>Aureimonas</taxon>
    </lineage>
</organism>
<keyword evidence="1" id="KW-0732">Signal</keyword>
<sequence length="102" mass="11011">MLRRLSVPLLLLGAMLPGTGAVAAQTAAKPEGQRINVYQYAIDNPVEDSHLKNAPILGASVPEAIALAPCQDEKAYAYFYYQGQPVIVDRSTRSVVRIGQGR</sequence>
<reference evidence="2" key="1">
    <citation type="journal article" date="2014" name="Int. J. Syst. Evol. Microbiol.">
        <title>Complete genome sequence of Corynebacterium casei LMG S-19264T (=DSM 44701T), isolated from a smear-ripened cheese.</title>
        <authorList>
            <consortium name="US DOE Joint Genome Institute (JGI-PGF)"/>
            <person name="Walter F."/>
            <person name="Albersmeier A."/>
            <person name="Kalinowski J."/>
            <person name="Ruckert C."/>
        </authorList>
    </citation>
    <scope>NUCLEOTIDE SEQUENCE</scope>
    <source>
        <strain evidence="2">CGMCC 1.15367</strain>
    </source>
</reference>
<dbReference type="Proteomes" id="UP000644699">
    <property type="component" value="Unassembled WGS sequence"/>
</dbReference>
<evidence type="ECO:0000256" key="1">
    <source>
        <dbReference type="SAM" id="SignalP"/>
    </source>
</evidence>
<reference evidence="2" key="2">
    <citation type="submission" date="2020-09" db="EMBL/GenBank/DDBJ databases">
        <authorList>
            <person name="Sun Q."/>
            <person name="Zhou Y."/>
        </authorList>
    </citation>
    <scope>NUCLEOTIDE SEQUENCE</scope>
    <source>
        <strain evidence="2">CGMCC 1.15367</strain>
    </source>
</reference>
<feature type="signal peptide" evidence="1">
    <location>
        <begin position="1"/>
        <end position="23"/>
    </location>
</feature>
<evidence type="ECO:0000313" key="2">
    <source>
        <dbReference type="EMBL" id="GGE21768.1"/>
    </source>
</evidence>
<dbReference type="EMBL" id="BMIQ01000010">
    <property type="protein sequence ID" value="GGE21768.1"/>
    <property type="molecule type" value="Genomic_DNA"/>
</dbReference>
<keyword evidence="3" id="KW-1185">Reference proteome</keyword>
<dbReference type="InterPro" id="IPR009642">
    <property type="entry name" value="DUF1236"/>
</dbReference>
<evidence type="ECO:0008006" key="4">
    <source>
        <dbReference type="Google" id="ProtNLM"/>
    </source>
</evidence>
<comment type="caution">
    <text evidence="2">The sequence shown here is derived from an EMBL/GenBank/DDBJ whole genome shotgun (WGS) entry which is preliminary data.</text>
</comment>
<dbReference type="RefSeq" id="WP_188912797.1">
    <property type="nucleotide sequence ID" value="NZ_BMIQ01000010.1"/>
</dbReference>
<protein>
    <recommendedName>
        <fullName evidence="4">DUF1236 domain-containing protein</fullName>
    </recommendedName>
</protein>
<proteinExistence type="predicted"/>
<accession>A0A917EBQ1</accession>